<name>A0A4Z1TAK0_GIAMU</name>
<feature type="region of interest" description="Disordered" evidence="1">
    <location>
        <begin position="193"/>
        <end position="212"/>
    </location>
</feature>
<dbReference type="AlphaFoldDB" id="A0A4Z1TAK0"/>
<gene>
    <name evidence="2" type="ORF">GMRT_11665</name>
</gene>
<dbReference type="Proteomes" id="UP000315496">
    <property type="component" value="Chromosome 1"/>
</dbReference>
<protein>
    <submittedName>
        <fullName evidence="2">Uncharacterized protein</fullName>
    </submittedName>
</protein>
<evidence type="ECO:0000313" key="3">
    <source>
        <dbReference type="Proteomes" id="UP000315496"/>
    </source>
</evidence>
<comment type="caution">
    <text evidence="2">The sequence shown here is derived from an EMBL/GenBank/DDBJ whole genome shotgun (WGS) entry which is preliminary data.</text>
</comment>
<dbReference type="EMBL" id="VDLU01000001">
    <property type="protein sequence ID" value="TNJ29541.1"/>
    <property type="molecule type" value="Genomic_DNA"/>
</dbReference>
<organism evidence="2 3">
    <name type="scientific">Giardia muris</name>
    <dbReference type="NCBI Taxonomy" id="5742"/>
    <lineage>
        <taxon>Eukaryota</taxon>
        <taxon>Metamonada</taxon>
        <taxon>Diplomonadida</taxon>
        <taxon>Hexamitidae</taxon>
        <taxon>Giardiinae</taxon>
        <taxon>Giardia</taxon>
    </lineage>
</organism>
<evidence type="ECO:0000313" key="2">
    <source>
        <dbReference type="EMBL" id="TNJ29541.1"/>
    </source>
</evidence>
<keyword evidence="3" id="KW-1185">Reference proteome</keyword>
<sequence length="311" mass="34007">MALDPSFLTEDVFHPEEFLLPRYEYDCTHMSLKQLTRLNSGRRPSFIVHSSLIVQDDDLDNDPALDSSSICEVDGGSVVAPPHDSTGVWRSVIPRDEDPVAVDDLINTDNTSILDDSSNLWGNEGEEDYTELSPDCALTLSDLATAPRALLNALSPPPDETPCHFDIRTTSPSFVEKASYQHPESILVVSTRSTATVEDDSSDSPPPPVTGRGAIPLEFYAPVVRKALKSGLWRRPAGVSIPTEPHLTLPSLNPPVRRNVGSRTGPLGIHMHKVPRLRPQPYAKCVPTPPLLVTCLPILPSLRPIKPRGVK</sequence>
<evidence type="ECO:0000256" key="1">
    <source>
        <dbReference type="SAM" id="MobiDB-lite"/>
    </source>
</evidence>
<dbReference type="VEuPathDB" id="GiardiaDB:GMRT_11665"/>
<accession>A0A4Z1TAK0</accession>
<reference evidence="2 3" key="1">
    <citation type="submission" date="2019-05" db="EMBL/GenBank/DDBJ databases">
        <title>The compact genome of Giardia muris reveals important steps in the evolution of intestinal protozoan parasites.</title>
        <authorList>
            <person name="Xu F."/>
            <person name="Jimenez-Gonzalez A."/>
            <person name="Einarsson E."/>
            <person name="Astvaldsson A."/>
            <person name="Peirasmaki D."/>
            <person name="Eckmann L."/>
            <person name="Andersson J.O."/>
            <person name="Svard S.G."/>
            <person name="Jerlstrom-Hultqvist J."/>
        </authorList>
    </citation>
    <scope>NUCLEOTIDE SEQUENCE [LARGE SCALE GENOMIC DNA]</scope>
    <source>
        <strain evidence="2 3">Roberts-Thomson</strain>
    </source>
</reference>
<proteinExistence type="predicted"/>